<keyword evidence="1 3" id="KW-0597">Phosphoprotein</keyword>
<keyword evidence="5" id="KW-0808">Transferase</keyword>
<keyword evidence="6" id="KW-1185">Reference proteome</keyword>
<proteinExistence type="predicted"/>
<dbReference type="InterPro" id="IPR001789">
    <property type="entry name" value="Sig_transdc_resp-reg_receiver"/>
</dbReference>
<dbReference type="EMBL" id="CZCU02000130">
    <property type="protein sequence ID" value="VXD17115.1"/>
    <property type="molecule type" value="Genomic_DNA"/>
</dbReference>
<evidence type="ECO:0000313" key="5">
    <source>
        <dbReference type="EMBL" id="VXD17115.1"/>
    </source>
</evidence>
<dbReference type="Proteomes" id="UP000184550">
    <property type="component" value="Unassembled WGS sequence"/>
</dbReference>
<feature type="modified residue" description="4-aspartylphosphate" evidence="3">
    <location>
        <position position="101"/>
    </location>
</feature>
<evidence type="ECO:0000313" key="6">
    <source>
        <dbReference type="Proteomes" id="UP000184550"/>
    </source>
</evidence>
<evidence type="ECO:0000259" key="4">
    <source>
        <dbReference type="PROSITE" id="PS50110"/>
    </source>
</evidence>
<dbReference type="PROSITE" id="PS50110">
    <property type="entry name" value="RESPONSE_REGULATORY"/>
    <property type="match status" value="1"/>
</dbReference>
<dbReference type="Gene3D" id="3.40.50.2300">
    <property type="match status" value="1"/>
</dbReference>
<dbReference type="GO" id="GO:0000160">
    <property type="term" value="P:phosphorelay signal transduction system"/>
    <property type="evidence" value="ECO:0007669"/>
    <property type="project" value="UniProtKB-KW"/>
</dbReference>
<name>A0A7Z9BQ04_9CYAN</name>
<dbReference type="SMART" id="SM00448">
    <property type="entry name" value="REC"/>
    <property type="match status" value="1"/>
</dbReference>
<reference evidence="5" key="1">
    <citation type="submission" date="2019-10" db="EMBL/GenBank/DDBJ databases">
        <authorList>
            <consortium name="Genoscope - CEA"/>
            <person name="William W."/>
        </authorList>
    </citation>
    <scope>NUCLEOTIDE SEQUENCE [LARGE SCALE GENOMIC DNA]</scope>
    <source>
        <strain evidence="5">BBR_PRJEB10992</strain>
    </source>
</reference>
<protein>
    <submittedName>
        <fullName evidence="5">Histidine kinase</fullName>
    </submittedName>
</protein>
<dbReference type="GO" id="GO:0016301">
    <property type="term" value="F:kinase activity"/>
    <property type="evidence" value="ECO:0007669"/>
    <property type="project" value="UniProtKB-KW"/>
</dbReference>
<accession>A0A7Z9BQ04</accession>
<evidence type="ECO:0000256" key="1">
    <source>
        <dbReference type="ARBA" id="ARBA00022553"/>
    </source>
</evidence>
<evidence type="ECO:0000256" key="3">
    <source>
        <dbReference type="PROSITE-ProRule" id="PRU00169"/>
    </source>
</evidence>
<gene>
    <name evidence="5" type="ORF">PL8927_550209</name>
</gene>
<sequence length="264" mass="29709">MMGGNITVNSILGTGTIVRFFIQISLADSDDIQPQSSKKSVIGLAPEQPPYRILIVEDAVENRQVLVTLLSTTGFEVREAINGQEAIELWSSWQPHLIWMDMRMPVMNGIEATRHIRENSTSENSPIIIALTANAFEEERTQVLQAGCDDFVSKPFQEHIIFEKMAEYLGLEYQYAESDKAGTLIANLPGISDPSNLTLDHLVLMPPAWIQEFHEAVLCTKEKRIFELIQQIPEPYSALAFTLKKLADEFEFDQILAVTETLIL</sequence>
<keyword evidence="5" id="KW-0418">Kinase</keyword>
<dbReference type="PANTHER" id="PTHR45339">
    <property type="entry name" value="HYBRID SIGNAL TRANSDUCTION HISTIDINE KINASE J"/>
    <property type="match status" value="1"/>
</dbReference>
<dbReference type="SUPFAM" id="SSF52172">
    <property type="entry name" value="CheY-like"/>
    <property type="match status" value="1"/>
</dbReference>
<dbReference type="PANTHER" id="PTHR45339:SF1">
    <property type="entry name" value="HYBRID SIGNAL TRANSDUCTION HISTIDINE KINASE J"/>
    <property type="match status" value="1"/>
</dbReference>
<dbReference type="CDD" id="cd17546">
    <property type="entry name" value="REC_hyHK_CKI1_RcsC-like"/>
    <property type="match status" value="1"/>
</dbReference>
<organism evidence="5 6">
    <name type="scientific">Planktothrix serta PCC 8927</name>
    <dbReference type="NCBI Taxonomy" id="671068"/>
    <lineage>
        <taxon>Bacteria</taxon>
        <taxon>Bacillati</taxon>
        <taxon>Cyanobacteriota</taxon>
        <taxon>Cyanophyceae</taxon>
        <taxon>Oscillatoriophycideae</taxon>
        <taxon>Oscillatoriales</taxon>
        <taxon>Microcoleaceae</taxon>
        <taxon>Planktothrix</taxon>
    </lineage>
</organism>
<evidence type="ECO:0000256" key="2">
    <source>
        <dbReference type="ARBA" id="ARBA00023012"/>
    </source>
</evidence>
<dbReference type="AlphaFoldDB" id="A0A7Z9BQ04"/>
<feature type="domain" description="Response regulatory" evidence="4">
    <location>
        <begin position="52"/>
        <end position="169"/>
    </location>
</feature>
<keyword evidence="2" id="KW-0902">Two-component regulatory system</keyword>
<comment type="caution">
    <text evidence="5">The sequence shown here is derived from an EMBL/GenBank/DDBJ whole genome shotgun (WGS) entry which is preliminary data.</text>
</comment>
<dbReference type="InterPro" id="IPR011006">
    <property type="entry name" value="CheY-like_superfamily"/>
</dbReference>
<dbReference type="Pfam" id="PF00072">
    <property type="entry name" value="Response_reg"/>
    <property type="match status" value="1"/>
</dbReference>